<accession>A0A4S4NL09</accession>
<dbReference type="Proteomes" id="UP000308528">
    <property type="component" value="Unassembled WGS sequence"/>
</dbReference>
<name>A0A4S4NL09_9BACT</name>
<dbReference type="Gene3D" id="2.60.120.260">
    <property type="entry name" value="Galactose-binding domain-like"/>
    <property type="match status" value="2"/>
</dbReference>
<dbReference type="InterPro" id="IPR015919">
    <property type="entry name" value="Cadherin-like_sf"/>
</dbReference>
<protein>
    <recommendedName>
        <fullName evidence="1">Dystroglycan-type cadherin-like domain-containing protein</fullName>
    </recommendedName>
</protein>
<evidence type="ECO:0000313" key="2">
    <source>
        <dbReference type="EMBL" id="THH40462.1"/>
    </source>
</evidence>
<dbReference type="SUPFAM" id="SSF49313">
    <property type="entry name" value="Cadherin-like"/>
    <property type="match status" value="1"/>
</dbReference>
<gene>
    <name evidence="2" type="ORF">E4021_06925</name>
</gene>
<proteinExistence type="predicted"/>
<dbReference type="CDD" id="cd02795">
    <property type="entry name" value="CBM6-CBM35-CBM36_like"/>
    <property type="match status" value="1"/>
</dbReference>
<dbReference type="InterPro" id="IPR041437">
    <property type="entry name" value="GH115_C"/>
</dbReference>
<organism evidence="2 3">
    <name type="scientific">Neolewinella litorea</name>
    <dbReference type="NCBI Taxonomy" id="2562452"/>
    <lineage>
        <taxon>Bacteria</taxon>
        <taxon>Pseudomonadati</taxon>
        <taxon>Bacteroidota</taxon>
        <taxon>Saprospiria</taxon>
        <taxon>Saprospirales</taxon>
        <taxon>Lewinellaceae</taxon>
        <taxon>Neolewinella</taxon>
    </lineage>
</organism>
<dbReference type="OrthoDB" id="175993at2"/>
<dbReference type="Pfam" id="PF18962">
    <property type="entry name" value="Por_Secre_tail"/>
    <property type="match status" value="1"/>
</dbReference>
<sequence length="921" mass="99003">MHWNFTVSPFPRGRMPLHGMVGFFLLLCGMLSAAPPSPTAGGAIARIENLTKLPGTNRAFPAEDFFTFHRSQRETNGQGTTLWFSDAATMRIHNDGTNPLVITRLTTTNTANFTISGVSIPSGGLEIAPGSYRDVVVNFVTDGGEAKRLLTERLVMDSNADNAASVSATFRGAYMTYVEGGSEINVQQVFESFGFGTRMGVDNNGNLQVRPSSDYPNANRVNSGQEGDLIIPGLFVQANTGKPVSMIQMAAFHGPGYAPTELRNAAASNIVGGMKYLHGEKSHQTLLPRLSDTSNEPAGDHTASIGEPFQILVAGFKSTGGGYDGSRENELLGVRIYRAIDRNGRVLPNEYIIIQDYIGNGCGAGSSNCDWNDNVSYITNVRPQAVPSSRDIADVSVADGVTKVYPVDIYFDRGYPGNQLTYAARQSGGTSLPSWITLDRATGTFTVTAPASATGRTFSIEVTATDFNNLKTTSTFSVTVDGSPEEPAPPPPPPAAASDFWLEAECAQVGSGWTKESSGNASNGSYVVFKNGDSYNTPPADDAANRVRFVVAGASAGNYRLFARIDARTGLDDSFWVRLNNGAWYKWSGGIDQGVGFAWNELPGTPLALKEGTNTVDFAFREDGTRLDKIYLTAGGSRPNGTGSTATNCGAAEGSTTFWFEAECGSLGSGWETFAATAASNAKYVMFTGDRRTSEPTTNEPAQQVTYQADVSTAGTYHLFLRLDAPDPGRNSVWVRIDEGNWVKMWEEIGGAQLLTTGFEWRKVNHDGVDVSFPLSAGKHTIRIANREPGTRLDKIYLSQNGSTPSGTGSPATNCTSAASATVARTELASPAPAVEVQSQFALYPNPTRGELNMEWESDFTGPVEVRIFDLTGATVRQLRVEKPDGWMKTGLEISDLPPGTYRLLLIEDGRQTVRPFVKLR</sequence>
<evidence type="ECO:0000259" key="1">
    <source>
        <dbReference type="SMART" id="SM00736"/>
    </source>
</evidence>
<evidence type="ECO:0000313" key="3">
    <source>
        <dbReference type="Proteomes" id="UP000308528"/>
    </source>
</evidence>
<dbReference type="SMART" id="SM00736">
    <property type="entry name" value="CADG"/>
    <property type="match status" value="1"/>
</dbReference>
<dbReference type="InterPro" id="IPR006644">
    <property type="entry name" value="Cadg"/>
</dbReference>
<dbReference type="InterPro" id="IPR013783">
    <property type="entry name" value="Ig-like_fold"/>
</dbReference>
<dbReference type="GO" id="GO:0016020">
    <property type="term" value="C:membrane"/>
    <property type="evidence" value="ECO:0007669"/>
    <property type="project" value="InterPro"/>
</dbReference>
<comment type="caution">
    <text evidence="2">The sequence shown here is derived from an EMBL/GenBank/DDBJ whole genome shotgun (WGS) entry which is preliminary data.</text>
</comment>
<keyword evidence="3" id="KW-1185">Reference proteome</keyword>
<dbReference type="EMBL" id="SRSF01000002">
    <property type="protein sequence ID" value="THH40462.1"/>
    <property type="molecule type" value="Genomic_DNA"/>
</dbReference>
<dbReference type="Pfam" id="PF17829">
    <property type="entry name" value="GH115_C"/>
    <property type="match status" value="1"/>
</dbReference>
<dbReference type="Gene3D" id="2.60.40.10">
    <property type="entry name" value="Immunoglobulins"/>
    <property type="match status" value="2"/>
</dbReference>
<dbReference type="RefSeq" id="WP_136457745.1">
    <property type="nucleotide sequence ID" value="NZ_SRSF01000002.1"/>
</dbReference>
<dbReference type="Pfam" id="PF05345">
    <property type="entry name" value="He_PIG"/>
    <property type="match status" value="1"/>
</dbReference>
<dbReference type="AlphaFoldDB" id="A0A4S4NL09"/>
<reference evidence="2 3" key="1">
    <citation type="submission" date="2019-04" db="EMBL/GenBank/DDBJ databases">
        <title>Lewinella litorea sp. nov., isolated from a marine sand.</title>
        <authorList>
            <person name="Yoon J.-H."/>
        </authorList>
    </citation>
    <scope>NUCLEOTIDE SEQUENCE [LARGE SCALE GENOMIC DNA]</scope>
    <source>
        <strain evidence="2 3">HSMS-39</strain>
    </source>
</reference>
<dbReference type="InterPro" id="IPR026444">
    <property type="entry name" value="Secre_tail"/>
</dbReference>
<dbReference type="GO" id="GO:0005509">
    <property type="term" value="F:calcium ion binding"/>
    <property type="evidence" value="ECO:0007669"/>
    <property type="project" value="InterPro"/>
</dbReference>
<feature type="domain" description="Dystroglycan-type cadherin-like" evidence="1">
    <location>
        <begin position="387"/>
        <end position="487"/>
    </location>
</feature>